<dbReference type="InterPro" id="IPR022765">
    <property type="entry name" value="Dna2/Cas4_DUF83"/>
</dbReference>
<gene>
    <name evidence="2" type="ORF">YLM1_1035</name>
</gene>
<reference evidence="2 3" key="1">
    <citation type="journal article" date="2016" name="Genome Announc.">
        <title>Draft Genome Sequence of the Rumen Methanogen Methanobrevibacter olleyae YLM1.</title>
        <authorList>
            <person name="Kelly W.J."/>
            <person name="Li D."/>
            <person name="Lambie S.C."/>
            <person name="Cox F."/>
            <person name="Attwood G.T."/>
            <person name="Altermann E."/>
            <person name="Leahy S.C."/>
        </authorList>
    </citation>
    <scope>NUCLEOTIDE SEQUENCE [LARGE SCALE GENOMIC DNA]</scope>
    <source>
        <strain evidence="2 3">YLM1</strain>
    </source>
</reference>
<dbReference type="KEGG" id="mol:YLM1_1035"/>
<dbReference type="Gene3D" id="3.90.320.10">
    <property type="match status" value="1"/>
</dbReference>
<evidence type="ECO:0000259" key="1">
    <source>
        <dbReference type="Pfam" id="PF01930"/>
    </source>
</evidence>
<evidence type="ECO:0000313" key="3">
    <source>
        <dbReference type="Proteomes" id="UP000066376"/>
    </source>
</evidence>
<evidence type="ECO:0000313" key="2">
    <source>
        <dbReference type="EMBL" id="AMK15592.1"/>
    </source>
</evidence>
<reference evidence="3" key="2">
    <citation type="submission" date="2016-02" db="EMBL/GenBank/DDBJ databases">
        <title>The draft genome sequence of the rumen methanogen Methanobrevibacter olleyae YLM1.</title>
        <authorList>
            <consortium name="New Zealand Agricultural Greenhouse Gas Research Centre/Pastoral Greenhouse Gas Research Consortium"/>
            <person name="Kelly W.J."/>
            <person name="Li D."/>
            <person name="Lambie S.C."/>
            <person name="Attwood G.T."/>
            <person name="Altermann E."/>
            <person name="Leahy S.C."/>
        </authorList>
    </citation>
    <scope>NUCLEOTIDE SEQUENCE [LARGE SCALE GENOMIC DNA]</scope>
    <source>
        <strain evidence="3">YLM1</strain>
    </source>
</reference>
<dbReference type="Pfam" id="PF01930">
    <property type="entry name" value="Cas_Cas4"/>
    <property type="match status" value="1"/>
</dbReference>
<dbReference type="AlphaFoldDB" id="A0A126R0K6"/>
<dbReference type="InterPro" id="IPR011604">
    <property type="entry name" value="PDDEXK-like_dom_sf"/>
</dbReference>
<protein>
    <submittedName>
        <fullName evidence="2">CRISPR-associated protein Cas4</fullName>
    </submittedName>
</protein>
<keyword evidence="3" id="KW-1185">Reference proteome</keyword>
<feature type="domain" description="DUF83" evidence="1">
    <location>
        <begin position="114"/>
        <end position="225"/>
    </location>
</feature>
<dbReference type="RefSeq" id="WP_067146959.1">
    <property type="nucleotide sequence ID" value="NZ_CP014265.1"/>
</dbReference>
<dbReference type="GeneID" id="28489335"/>
<proteinExistence type="predicted"/>
<dbReference type="PATRIC" id="fig|294671.3.peg.1084"/>
<dbReference type="STRING" id="294671.YLM1_1035"/>
<sequence>MENKLIIKVSDNLDIQYHPNIKGMQIINGKNNFPISWLNTQGYCEYSLYLEYFKGIATLPTQAMTTGTEEHAKLEDKFRETAQASSFDDAFELSKEKEILSREMFVIDSKEGIRGFIDEIWMTPDEIVIIDDKPGNRAYISSIHQVLAYCLAFKNMIADDNRKIKGALRQRGTDNIFWSEEFDEKNEERIKYLINRMHGLFNGQKPFIPTKNPNKCKKCRFQSYCEEKAI</sequence>
<accession>A0A126R0K6</accession>
<dbReference type="Proteomes" id="UP000066376">
    <property type="component" value="Chromosome"/>
</dbReference>
<dbReference type="EMBL" id="CP014265">
    <property type="protein sequence ID" value="AMK15592.1"/>
    <property type="molecule type" value="Genomic_DNA"/>
</dbReference>
<name>A0A126R0K6_METOL</name>
<organism evidence="2 3">
    <name type="scientific">Methanobrevibacter olleyae</name>
    <dbReference type="NCBI Taxonomy" id="294671"/>
    <lineage>
        <taxon>Archaea</taxon>
        <taxon>Methanobacteriati</taxon>
        <taxon>Methanobacteriota</taxon>
        <taxon>Methanomada group</taxon>
        <taxon>Methanobacteria</taxon>
        <taxon>Methanobacteriales</taxon>
        <taxon>Methanobacteriaceae</taxon>
        <taxon>Methanobrevibacter</taxon>
    </lineage>
</organism>